<keyword evidence="1" id="KW-1133">Transmembrane helix</keyword>
<feature type="transmembrane region" description="Helical" evidence="1">
    <location>
        <begin position="38"/>
        <end position="59"/>
    </location>
</feature>
<organism evidence="2 3">
    <name type="scientific">Ditylenchus destructor</name>
    <dbReference type="NCBI Taxonomy" id="166010"/>
    <lineage>
        <taxon>Eukaryota</taxon>
        <taxon>Metazoa</taxon>
        <taxon>Ecdysozoa</taxon>
        <taxon>Nematoda</taxon>
        <taxon>Chromadorea</taxon>
        <taxon>Rhabditida</taxon>
        <taxon>Tylenchina</taxon>
        <taxon>Tylenchomorpha</taxon>
        <taxon>Sphaerularioidea</taxon>
        <taxon>Anguinidae</taxon>
        <taxon>Anguininae</taxon>
        <taxon>Ditylenchus</taxon>
    </lineage>
</organism>
<keyword evidence="3" id="KW-1185">Reference proteome</keyword>
<evidence type="ECO:0000313" key="3">
    <source>
        <dbReference type="Proteomes" id="UP001201812"/>
    </source>
</evidence>
<gene>
    <name evidence="2" type="ORF">DdX_18540</name>
</gene>
<protein>
    <submittedName>
        <fullName evidence="2">Uncharacterized protein</fullName>
    </submittedName>
</protein>
<keyword evidence="1" id="KW-0472">Membrane</keyword>
<evidence type="ECO:0000313" key="2">
    <source>
        <dbReference type="EMBL" id="KAI1697346.1"/>
    </source>
</evidence>
<proteinExistence type="predicted"/>
<evidence type="ECO:0000256" key="1">
    <source>
        <dbReference type="SAM" id="Phobius"/>
    </source>
</evidence>
<dbReference type="AlphaFoldDB" id="A0AAD4MM36"/>
<dbReference type="Proteomes" id="UP001201812">
    <property type="component" value="Unassembled WGS sequence"/>
</dbReference>
<dbReference type="EMBL" id="JAKKPZ010000272">
    <property type="protein sequence ID" value="KAI1697346.1"/>
    <property type="molecule type" value="Genomic_DNA"/>
</dbReference>
<keyword evidence="1" id="KW-0812">Transmembrane</keyword>
<sequence>MIFVLYWQCDGTLTKIQEQVLISKDGNRNDSYRRLKKWIYFFPGLMAVSAVVPIGFIGWNVKNAIEDLWGRDYSKV</sequence>
<name>A0AAD4MM36_9BILA</name>
<accession>A0AAD4MM36</accession>
<comment type="caution">
    <text evidence="2">The sequence shown here is derived from an EMBL/GenBank/DDBJ whole genome shotgun (WGS) entry which is preliminary data.</text>
</comment>
<reference evidence="2" key="1">
    <citation type="submission" date="2022-01" db="EMBL/GenBank/DDBJ databases">
        <title>Genome Sequence Resource for Two Populations of Ditylenchus destructor, the Migratory Endoparasitic Phytonematode.</title>
        <authorList>
            <person name="Zhang H."/>
            <person name="Lin R."/>
            <person name="Xie B."/>
        </authorList>
    </citation>
    <scope>NUCLEOTIDE SEQUENCE</scope>
    <source>
        <strain evidence="2">BazhouSP</strain>
    </source>
</reference>